<keyword evidence="7" id="KW-1185">Reference proteome</keyword>
<protein>
    <submittedName>
        <fullName evidence="6">Pimeloyl-ACP methyl ester carboxylesterase</fullName>
    </submittedName>
</protein>
<comment type="similarity">
    <text evidence="1">Belongs to the peptidase S33 family.</text>
</comment>
<evidence type="ECO:0000256" key="2">
    <source>
        <dbReference type="ARBA" id="ARBA00022729"/>
    </source>
</evidence>
<sequence length="506" mass="53465">MAVRRIAAVASVLVAALALSACAAPPERTTSTPAPSDVSADLEPYYTQTLTWTSCEDGMQCATATAPLDWTDPARDSIDLALVRHPATAGAPLGSVLVNPGGPGGSGYDFVADSVDFAVSERLQEKFDIVGFDPRGVNRSSAVSCHDDPAELDAFIYDITPGVVGSDEWIAAAQATNTAYGAQCLTHTGELLGYVDTVSAARDLDLLRAVLGDEKLNYLGFSYGTLLGATFAELYPENTGRLVLDGALDPTSTSFDVSLTQAEGFESALRAFLADCATVDDCPFDGTADESMAKIRALLDRLDVSPIRAADGRQLGSNSMTSAIVLPLYREDDWPYLRQLFTAVMQGDATVAFALADSYNGRNADGTYIDNSLEARLAINCLDYASQGDVAVMRAQAEQLATLAPVLGKQLSYGDVGCLGWPVEAATERPVIDAAGSADILVVGTTNDPATPYSWAVSLAEQLENGRLVTYEGEGHTAYNKSNFCVDDTIDDYFIDGTVPASDPIC</sequence>
<reference evidence="6 7" key="1">
    <citation type="submission" date="2024-06" db="EMBL/GenBank/DDBJ databases">
        <title>Sorghum-associated microbial communities from plants grown in Nebraska, USA.</title>
        <authorList>
            <person name="Schachtman D."/>
        </authorList>
    </citation>
    <scope>NUCLEOTIDE SEQUENCE [LARGE SCALE GENOMIC DNA]</scope>
    <source>
        <strain evidence="6 7">2857</strain>
    </source>
</reference>
<dbReference type="PANTHER" id="PTHR43248:SF29">
    <property type="entry name" value="TRIPEPTIDYL AMINOPEPTIDASE"/>
    <property type="match status" value="1"/>
</dbReference>
<accession>A0ABV2QRG4</accession>
<keyword evidence="2 4" id="KW-0732">Signal</keyword>
<evidence type="ECO:0000313" key="7">
    <source>
        <dbReference type="Proteomes" id="UP001549257"/>
    </source>
</evidence>
<comment type="caution">
    <text evidence="6">The sequence shown here is derived from an EMBL/GenBank/DDBJ whole genome shotgun (WGS) entry which is preliminary data.</text>
</comment>
<gene>
    <name evidence="6" type="ORF">ABIE21_003190</name>
</gene>
<dbReference type="PANTHER" id="PTHR43248">
    <property type="entry name" value="2-SUCCINYL-6-HYDROXY-2,4-CYCLOHEXADIENE-1-CARBOXYLATE SYNTHASE"/>
    <property type="match status" value="1"/>
</dbReference>
<organism evidence="6 7">
    <name type="scientific">Conyzicola nivalis</name>
    <dbReference type="NCBI Taxonomy" id="1477021"/>
    <lineage>
        <taxon>Bacteria</taxon>
        <taxon>Bacillati</taxon>
        <taxon>Actinomycetota</taxon>
        <taxon>Actinomycetes</taxon>
        <taxon>Micrococcales</taxon>
        <taxon>Microbacteriaceae</taxon>
        <taxon>Conyzicola</taxon>
    </lineage>
</organism>
<evidence type="ECO:0000313" key="6">
    <source>
        <dbReference type="EMBL" id="MET4583664.1"/>
    </source>
</evidence>
<dbReference type="PROSITE" id="PS51257">
    <property type="entry name" value="PROKAR_LIPOPROTEIN"/>
    <property type="match status" value="1"/>
</dbReference>
<evidence type="ECO:0000256" key="3">
    <source>
        <dbReference type="ARBA" id="ARBA00022801"/>
    </source>
</evidence>
<dbReference type="Pfam" id="PF08386">
    <property type="entry name" value="Abhydrolase_4"/>
    <property type="match status" value="1"/>
</dbReference>
<dbReference type="InterPro" id="IPR013595">
    <property type="entry name" value="Pept_S33_TAP-like_C"/>
</dbReference>
<dbReference type="RefSeq" id="WP_354025831.1">
    <property type="nucleotide sequence ID" value="NZ_JBEPSJ010000004.1"/>
</dbReference>
<evidence type="ECO:0000259" key="5">
    <source>
        <dbReference type="Pfam" id="PF08386"/>
    </source>
</evidence>
<keyword evidence="3" id="KW-0378">Hydrolase</keyword>
<name>A0ABV2QRG4_9MICO</name>
<feature type="domain" description="Peptidase S33 tripeptidyl aminopeptidase-like C-terminal" evidence="5">
    <location>
        <begin position="405"/>
        <end position="506"/>
    </location>
</feature>
<proteinExistence type="inferred from homology"/>
<evidence type="ECO:0000256" key="4">
    <source>
        <dbReference type="SAM" id="SignalP"/>
    </source>
</evidence>
<dbReference type="Gene3D" id="3.40.50.1820">
    <property type="entry name" value="alpha/beta hydrolase"/>
    <property type="match status" value="1"/>
</dbReference>
<feature type="signal peptide" evidence="4">
    <location>
        <begin position="1"/>
        <end position="23"/>
    </location>
</feature>
<dbReference type="EMBL" id="JBEPSJ010000004">
    <property type="protein sequence ID" value="MET4583664.1"/>
    <property type="molecule type" value="Genomic_DNA"/>
</dbReference>
<dbReference type="InterPro" id="IPR029058">
    <property type="entry name" value="AB_hydrolase_fold"/>
</dbReference>
<evidence type="ECO:0000256" key="1">
    <source>
        <dbReference type="ARBA" id="ARBA00010088"/>
    </source>
</evidence>
<feature type="chain" id="PRO_5045375106" evidence="4">
    <location>
        <begin position="24"/>
        <end position="506"/>
    </location>
</feature>
<dbReference type="SUPFAM" id="SSF53474">
    <property type="entry name" value="alpha/beta-Hydrolases"/>
    <property type="match status" value="1"/>
</dbReference>
<dbReference type="InterPro" id="IPR051601">
    <property type="entry name" value="Serine_prot/Carboxylest_S33"/>
</dbReference>
<dbReference type="Proteomes" id="UP001549257">
    <property type="component" value="Unassembled WGS sequence"/>
</dbReference>